<accession>A0AAW2ZMK6</accession>
<sequence length="127" mass="14616">HSYFKEDAKNLTQDQLHELIQSFSKSRSIKERITSLTQDVKETSKWKSQKFNEKQASLLTKIQNNAIKLHKELSQAKSSLMELPIDNDRSHQHQGILLNDPSLQLDADQSSFLNVSINIELHTTIMT</sequence>
<name>A0AAW2ZMK6_9EUKA</name>
<reference evidence="1 2" key="1">
    <citation type="submission" date="2024-03" db="EMBL/GenBank/DDBJ databases">
        <title>The Acrasis kona genome and developmental transcriptomes reveal deep origins of eukaryotic multicellular pathways.</title>
        <authorList>
            <person name="Sheikh S."/>
            <person name="Fu C.-J."/>
            <person name="Brown M.W."/>
            <person name="Baldauf S.L."/>
        </authorList>
    </citation>
    <scope>NUCLEOTIDE SEQUENCE [LARGE SCALE GENOMIC DNA]</scope>
    <source>
        <strain evidence="1 2">ATCC MYA-3509</strain>
    </source>
</reference>
<keyword evidence="2" id="KW-1185">Reference proteome</keyword>
<proteinExistence type="predicted"/>
<comment type="caution">
    <text evidence="1">The sequence shown here is derived from an EMBL/GenBank/DDBJ whole genome shotgun (WGS) entry which is preliminary data.</text>
</comment>
<evidence type="ECO:0000313" key="2">
    <source>
        <dbReference type="Proteomes" id="UP001431209"/>
    </source>
</evidence>
<dbReference type="EMBL" id="JAOPGA020001650">
    <property type="protein sequence ID" value="KAL0490178.1"/>
    <property type="molecule type" value="Genomic_DNA"/>
</dbReference>
<dbReference type="Proteomes" id="UP001431209">
    <property type="component" value="Unassembled WGS sequence"/>
</dbReference>
<feature type="non-terminal residue" evidence="1">
    <location>
        <position position="1"/>
    </location>
</feature>
<evidence type="ECO:0000313" key="1">
    <source>
        <dbReference type="EMBL" id="KAL0490178.1"/>
    </source>
</evidence>
<protein>
    <submittedName>
        <fullName evidence="1">U-box domain-containing protein</fullName>
    </submittedName>
</protein>
<gene>
    <name evidence="1" type="ORF">AKO1_006663</name>
</gene>
<dbReference type="AlphaFoldDB" id="A0AAW2ZMK6"/>
<feature type="non-terminal residue" evidence="1">
    <location>
        <position position="127"/>
    </location>
</feature>
<organism evidence="1 2">
    <name type="scientific">Acrasis kona</name>
    <dbReference type="NCBI Taxonomy" id="1008807"/>
    <lineage>
        <taxon>Eukaryota</taxon>
        <taxon>Discoba</taxon>
        <taxon>Heterolobosea</taxon>
        <taxon>Tetramitia</taxon>
        <taxon>Eutetramitia</taxon>
        <taxon>Acrasidae</taxon>
        <taxon>Acrasis</taxon>
    </lineage>
</organism>